<gene>
    <name evidence="7 9" type="primary">gloB</name>
    <name evidence="9" type="ORF">GCM10011322_45740</name>
</gene>
<feature type="binding site" evidence="7">
    <location>
        <position position="62"/>
    </location>
    <ligand>
        <name>Zn(2+)</name>
        <dbReference type="ChEBI" id="CHEBI:29105"/>
        <label>1</label>
    </ligand>
</feature>
<evidence type="ECO:0000256" key="3">
    <source>
        <dbReference type="ARBA" id="ARBA00006759"/>
    </source>
</evidence>
<dbReference type="PANTHER" id="PTHR43705:SF1">
    <property type="entry name" value="HYDROXYACYLGLUTATHIONE HYDROLASE GLOB"/>
    <property type="match status" value="1"/>
</dbReference>
<keyword evidence="5 7" id="KW-0378">Hydrolase</keyword>
<dbReference type="HAMAP" id="MF_01374">
    <property type="entry name" value="Glyoxalase_2"/>
    <property type="match status" value="1"/>
</dbReference>
<name>A0A917QK59_9HYPH</name>
<keyword evidence="10" id="KW-1185">Reference proteome</keyword>
<keyword evidence="6 7" id="KW-0862">Zinc</keyword>
<dbReference type="InterPro" id="IPR001279">
    <property type="entry name" value="Metallo-B-lactamas"/>
</dbReference>
<comment type="subunit">
    <text evidence="7">Monomer.</text>
</comment>
<dbReference type="SMART" id="SM00849">
    <property type="entry name" value="Lactamase_B"/>
    <property type="match status" value="1"/>
</dbReference>
<keyword evidence="4 7" id="KW-0479">Metal-binding</keyword>
<feature type="binding site" evidence="7">
    <location>
        <position position="64"/>
    </location>
    <ligand>
        <name>Zn(2+)</name>
        <dbReference type="ChEBI" id="CHEBI:29105"/>
        <label>2</label>
    </ligand>
</feature>
<evidence type="ECO:0000256" key="4">
    <source>
        <dbReference type="ARBA" id="ARBA00022723"/>
    </source>
</evidence>
<dbReference type="EMBL" id="BMMF01000017">
    <property type="protein sequence ID" value="GGK53782.1"/>
    <property type="molecule type" value="Genomic_DNA"/>
</dbReference>
<evidence type="ECO:0000313" key="9">
    <source>
        <dbReference type="EMBL" id="GGK53782.1"/>
    </source>
</evidence>
<dbReference type="PIRSF" id="PIRSF005457">
    <property type="entry name" value="Glx"/>
    <property type="match status" value="1"/>
</dbReference>
<dbReference type="PANTHER" id="PTHR43705">
    <property type="entry name" value="HYDROXYACYLGLUTATHIONE HYDROLASE"/>
    <property type="match status" value="1"/>
</dbReference>
<dbReference type="GO" id="GO:0004416">
    <property type="term" value="F:hydroxyacylglutathione hydrolase activity"/>
    <property type="evidence" value="ECO:0007669"/>
    <property type="project" value="UniProtKB-UniRule"/>
</dbReference>
<feature type="binding site" evidence="7">
    <location>
        <position position="136"/>
    </location>
    <ligand>
        <name>Zn(2+)</name>
        <dbReference type="ChEBI" id="CHEBI:29105"/>
        <label>1</label>
    </ligand>
</feature>
<comment type="caution">
    <text evidence="9">The sequence shown here is derived from an EMBL/GenBank/DDBJ whole genome shotgun (WGS) entry which is preliminary data.</text>
</comment>
<organism evidence="9 10">
    <name type="scientific">Salinarimonas ramus</name>
    <dbReference type="NCBI Taxonomy" id="690164"/>
    <lineage>
        <taxon>Bacteria</taxon>
        <taxon>Pseudomonadati</taxon>
        <taxon>Pseudomonadota</taxon>
        <taxon>Alphaproteobacteria</taxon>
        <taxon>Hyphomicrobiales</taxon>
        <taxon>Salinarimonadaceae</taxon>
        <taxon>Salinarimonas</taxon>
    </lineage>
</organism>
<accession>A0A917QK59</accession>
<dbReference type="SUPFAM" id="SSF56281">
    <property type="entry name" value="Metallo-hydrolase/oxidoreductase"/>
    <property type="match status" value="1"/>
</dbReference>
<dbReference type="Pfam" id="PF16123">
    <property type="entry name" value="HAGH_C"/>
    <property type="match status" value="1"/>
</dbReference>
<protein>
    <recommendedName>
        <fullName evidence="7">Hydroxyacylglutathione hydrolase</fullName>
        <ecNumber evidence="7">3.1.2.6</ecNumber>
    </recommendedName>
    <alternativeName>
        <fullName evidence="7">Glyoxalase II</fullName>
        <shortName evidence="7">Glx II</shortName>
    </alternativeName>
</protein>
<feature type="binding site" evidence="7">
    <location>
        <position position="174"/>
    </location>
    <ligand>
        <name>Zn(2+)</name>
        <dbReference type="ChEBI" id="CHEBI:29105"/>
        <label>2</label>
    </ligand>
</feature>
<comment type="similarity">
    <text evidence="3 7">Belongs to the metallo-beta-lactamase superfamily. Glyoxalase II family.</text>
</comment>
<dbReference type="Pfam" id="PF00753">
    <property type="entry name" value="Lactamase_B"/>
    <property type="match status" value="1"/>
</dbReference>
<dbReference type="InterPro" id="IPR036866">
    <property type="entry name" value="RibonucZ/Hydroxyglut_hydro"/>
</dbReference>
<evidence type="ECO:0000256" key="2">
    <source>
        <dbReference type="ARBA" id="ARBA00004963"/>
    </source>
</evidence>
<comment type="function">
    <text evidence="7">Thiolesterase that catalyzes the hydrolysis of S-D-lactoyl-glutathione to form glutathione and D-lactic acid.</text>
</comment>
<dbReference type="InterPro" id="IPR050110">
    <property type="entry name" value="Glyoxalase_II_hydrolase"/>
</dbReference>
<dbReference type="InterPro" id="IPR032282">
    <property type="entry name" value="HAGH_C"/>
</dbReference>
<dbReference type="InterPro" id="IPR035680">
    <property type="entry name" value="Clx_II_MBL"/>
</dbReference>
<feature type="binding site" evidence="7">
    <location>
        <position position="65"/>
    </location>
    <ligand>
        <name>Zn(2+)</name>
        <dbReference type="ChEBI" id="CHEBI:29105"/>
        <label>2</label>
    </ligand>
</feature>
<evidence type="ECO:0000259" key="8">
    <source>
        <dbReference type="SMART" id="SM00849"/>
    </source>
</evidence>
<feature type="binding site" evidence="7">
    <location>
        <position position="117"/>
    </location>
    <ligand>
        <name>Zn(2+)</name>
        <dbReference type="ChEBI" id="CHEBI:29105"/>
        <label>1</label>
    </ligand>
</feature>
<dbReference type="NCBIfam" id="TIGR03413">
    <property type="entry name" value="GSH_gloB"/>
    <property type="match status" value="1"/>
</dbReference>
<feature type="binding site" evidence="7">
    <location>
        <position position="136"/>
    </location>
    <ligand>
        <name>Zn(2+)</name>
        <dbReference type="ChEBI" id="CHEBI:29105"/>
        <label>2</label>
    </ligand>
</feature>
<evidence type="ECO:0000256" key="5">
    <source>
        <dbReference type="ARBA" id="ARBA00022801"/>
    </source>
</evidence>
<sequence>MASHSPVETHVFRCLSDNIGVLVRDPATGACAAIDVPEAAAVMKALSDTGWTLTDILVTHKHADHVQGIPEVVAATGARVVAPAKGPAIEGTAQSVAEGDTVRVGDLVAQVWETPGHCEDHVTFHFAGAGLLFPGDVLFPMGCGRVFGGGYDDLWRALSRIAALPDETIAHCGHDYTRANARFALAADPDNAELKARAAKAEEMAAAGTLFGSTTVGEEKATNPFMRAGEPALARSVKMEGRPASEVFRALREWKNNF</sequence>
<feature type="domain" description="Metallo-beta-lactamase" evidence="8">
    <location>
        <begin position="17"/>
        <end position="174"/>
    </location>
</feature>
<proteinExistence type="inferred from homology"/>
<comment type="catalytic activity">
    <reaction evidence="1 7">
        <text>an S-(2-hydroxyacyl)glutathione + H2O = a 2-hydroxy carboxylate + glutathione + H(+)</text>
        <dbReference type="Rhea" id="RHEA:21864"/>
        <dbReference type="ChEBI" id="CHEBI:15377"/>
        <dbReference type="ChEBI" id="CHEBI:15378"/>
        <dbReference type="ChEBI" id="CHEBI:57925"/>
        <dbReference type="ChEBI" id="CHEBI:58896"/>
        <dbReference type="ChEBI" id="CHEBI:71261"/>
        <dbReference type="EC" id="3.1.2.6"/>
    </reaction>
</comment>
<dbReference type="GO" id="GO:0046872">
    <property type="term" value="F:metal ion binding"/>
    <property type="evidence" value="ECO:0007669"/>
    <property type="project" value="UniProtKB-KW"/>
</dbReference>
<evidence type="ECO:0000313" key="10">
    <source>
        <dbReference type="Proteomes" id="UP000600449"/>
    </source>
</evidence>
<comment type="pathway">
    <text evidence="2 7">Secondary metabolite metabolism; methylglyoxal degradation; (R)-lactate from methylglyoxal: step 2/2.</text>
</comment>
<dbReference type="Gene3D" id="3.60.15.10">
    <property type="entry name" value="Ribonuclease Z/Hydroxyacylglutathione hydrolase-like"/>
    <property type="match status" value="1"/>
</dbReference>
<dbReference type="Proteomes" id="UP000600449">
    <property type="component" value="Unassembled WGS sequence"/>
</dbReference>
<dbReference type="GO" id="GO:0019243">
    <property type="term" value="P:methylglyoxal catabolic process to D-lactate via S-lactoyl-glutathione"/>
    <property type="evidence" value="ECO:0007669"/>
    <property type="project" value="UniProtKB-UniRule"/>
</dbReference>
<dbReference type="EC" id="3.1.2.6" evidence="7"/>
<evidence type="ECO:0000256" key="6">
    <source>
        <dbReference type="ARBA" id="ARBA00022833"/>
    </source>
</evidence>
<dbReference type="CDD" id="cd07723">
    <property type="entry name" value="hydroxyacylglutathione_hydrolase_MBL-fold"/>
    <property type="match status" value="1"/>
</dbReference>
<evidence type="ECO:0000256" key="1">
    <source>
        <dbReference type="ARBA" id="ARBA00001623"/>
    </source>
</evidence>
<comment type="cofactor">
    <cofactor evidence="7">
        <name>Zn(2+)</name>
        <dbReference type="ChEBI" id="CHEBI:29105"/>
    </cofactor>
    <text evidence="7">Binds 2 Zn(2+) ions per subunit.</text>
</comment>
<feature type="binding site" evidence="7">
    <location>
        <position position="60"/>
    </location>
    <ligand>
        <name>Zn(2+)</name>
        <dbReference type="ChEBI" id="CHEBI:29105"/>
        <label>1</label>
    </ligand>
</feature>
<dbReference type="AlphaFoldDB" id="A0A917QK59"/>
<evidence type="ECO:0000256" key="7">
    <source>
        <dbReference type="HAMAP-Rule" id="MF_01374"/>
    </source>
</evidence>
<dbReference type="InterPro" id="IPR017782">
    <property type="entry name" value="Hydroxyacylglutathione_Hdrlase"/>
</dbReference>
<dbReference type="RefSeq" id="WP_188915597.1">
    <property type="nucleotide sequence ID" value="NZ_BMMF01000017.1"/>
</dbReference>
<reference evidence="9 10" key="1">
    <citation type="journal article" date="2014" name="Int. J. Syst. Evol. Microbiol.">
        <title>Complete genome sequence of Corynebacterium casei LMG S-19264T (=DSM 44701T), isolated from a smear-ripened cheese.</title>
        <authorList>
            <consortium name="US DOE Joint Genome Institute (JGI-PGF)"/>
            <person name="Walter F."/>
            <person name="Albersmeier A."/>
            <person name="Kalinowski J."/>
            <person name="Ruckert C."/>
        </authorList>
    </citation>
    <scope>NUCLEOTIDE SEQUENCE [LARGE SCALE GENOMIC DNA]</scope>
    <source>
        <strain evidence="9 10">CGMCC 1.9161</strain>
    </source>
</reference>